<reference evidence="1 2" key="1">
    <citation type="submission" date="2024-04" db="EMBL/GenBank/DDBJ databases">
        <authorList>
            <person name="Fracassetti M."/>
        </authorList>
    </citation>
    <scope>NUCLEOTIDE SEQUENCE [LARGE SCALE GENOMIC DNA]</scope>
</reference>
<sequence length="84" mass="9215">MAALSSKIEIAHSRGTGCGEEEERMMKLKANMAMKKLLIALDSPMGLWHWLIRGGKGKLLSPLFISCVGLLSNIISTQKNWVAC</sequence>
<evidence type="ECO:0000313" key="1">
    <source>
        <dbReference type="EMBL" id="CAL1410899.1"/>
    </source>
</evidence>
<dbReference type="EMBL" id="OZ034822">
    <property type="protein sequence ID" value="CAL1410899.1"/>
    <property type="molecule type" value="Genomic_DNA"/>
</dbReference>
<gene>
    <name evidence="1" type="ORF">LTRI10_LOCUS50285</name>
</gene>
<dbReference type="Proteomes" id="UP001497516">
    <property type="component" value="Chromosome 9"/>
</dbReference>
<accession>A0AAV2GJP0</accession>
<protein>
    <submittedName>
        <fullName evidence="1">Uncharacterized protein</fullName>
    </submittedName>
</protein>
<dbReference type="AlphaFoldDB" id="A0AAV2GJP0"/>
<proteinExistence type="predicted"/>
<evidence type="ECO:0000313" key="2">
    <source>
        <dbReference type="Proteomes" id="UP001497516"/>
    </source>
</evidence>
<name>A0AAV2GJP0_9ROSI</name>
<keyword evidence="2" id="KW-1185">Reference proteome</keyword>
<organism evidence="1 2">
    <name type="scientific">Linum trigynum</name>
    <dbReference type="NCBI Taxonomy" id="586398"/>
    <lineage>
        <taxon>Eukaryota</taxon>
        <taxon>Viridiplantae</taxon>
        <taxon>Streptophyta</taxon>
        <taxon>Embryophyta</taxon>
        <taxon>Tracheophyta</taxon>
        <taxon>Spermatophyta</taxon>
        <taxon>Magnoliopsida</taxon>
        <taxon>eudicotyledons</taxon>
        <taxon>Gunneridae</taxon>
        <taxon>Pentapetalae</taxon>
        <taxon>rosids</taxon>
        <taxon>fabids</taxon>
        <taxon>Malpighiales</taxon>
        <taxon>Linaceae</taxon>
        <taxon>Linum</taxon>
    </lineage>
</organism>